<evidence type="ECO:0000313" key="6">
    <source>
        <dbReference type="EMBL" id="RUS76779.1"/>
    </source>
</evidence>
<feature type="domain" description="C-type lectin" evidence="5">
    <location>
        <begin position="32"/>
        <end position="152"/>
    </location>
</feature>
<dbReference type="PROSITE" id="PS50041">
    <property type="entry name" value="C_TYPE_LECTIN_2"/>
    <property type="match status" value="1"/>
</dbReference>
<evidence type="ECO:0000256" key="4">
    <source>
        <dbReference type="ARBA" id="ARBA00022734"/>
    </source>
</evidence>
<dbReference type="GO" id="GO:0008083">
    <property type="term" value="F:growth factor activity"/>
    <property type="evidence" value="ECO:0007669"/>
    <property type="project" value="TreeGrafter"/>
</dbReference>
<dbReference type="Pfam" id="PF00059">
    <property type="entry name" value="Lectin_C"/>
    <property type="match status" value="1"/>
</dbReference>
<dbReference type="GO" id="GO:0030246">
    <property type="term" value="F:carbohydrate binding"/>
    <property type="evidence" value="ECO:0007669"/>
    <property type="project" value="UniProtKB-KW"/>
</dbReference>
<accession>A0A3S0ZKA3</accession>
<dbReference type="SUPFAM" id="SSF56436">
    <property type="entry name" value="C-type lectin-like"/>
    <property type="match status" value="1"/>
</dbReference>
<name>A0A3S0ZKA3_ELYCH</name>
<dbReference type="AlphaFoldDB" id="A0A3S0ZKA3"/>
<keyword evidence="2" id="KW-0964">Secreted</keyword>
<sequence length="155" mass="17171">MYEKLIALEQNMNLQLRLVAVDKTRFDVSSAHQGRLYLVSKAAEPFNIARANHYCRLSGGYLVELDDSQEYQFVFGLASAIGGANTFWTGANDIDNEGTFVFYNNKKPAAELAWSGGQPDNAGGFEDCVEIRLDFGGLNDWICDQSGKFVCEVPI</sequence>
<dbReference type="GO" id="GO:0005615">
    <property type="term" value="C:extracellular space"/>
    <property type="evidence" value="ECO:0007669"/>
    <property type="project" value="TreeGrafter"/>
</dbReference>
<dbReference type="EMBL" id="RQTK01000636">
    <property type="protein sequence ID" value="RUS76779.1"/>
    <property type="molecule type" value="Genomic_DNA"/>
</dbReference>
<evidence type="ECO:0000256" key="2">
    <source>
        <dbReference type="ARBA" id="ARBA00022525"/>
    </source>
</evidence>
<dbReference type="InterPro" id="IPR016187">
    <property type="entry name" value="CTDL_fold"/>
</dbReference>
<protein>
    <recommendedName>
        <fullName evidence="5">C-type lectin domain-containing protein</fullName>
    </recommendedName>
</protein>
<organism evidence="6 7">
    <name type="scientific">Elysia chlorotica</name>
    <name type="common">Eastern emerald elysia</name>
    <name type="synonym">Sea slug</name>
    <dbReference type="NCBI Taxonomy" id="188477"/>
    <lineage>
        <taxon>Eukaryota</taxon>
        <taxon>Metazoa</taxon>
        <taxon>Spiralia</taxon>
        <taxon>Lophotrochozoa</taxon>
        <taxon>Mollusca</taxon>
        <taxon>Gastropoda</taxon>
        <taxon>Heterobranchia</taxon>
        <taxon>Euthyneura</taxon>
        <taxon>Panpulmonata</taxon>
        <taxon>Sacoglossa</taxon>
        <taxon>Placobranchoidea</taxon>
        <taxon>Plakobranchidae</taxon>
        <taxon>Elysia</taxon>
    </lineage>
</organism>
<dbReference type="OrthoDB" id="6143316at2759"/>
<reference evidence="6 7" key="1">
    <citation type="submission" date="2019-01" db="EMBL/GenBank/DDBJ databases">
        <title>A draft genome assembly of the solar-powered sea slug Elysia chlorotica.</title>
        <authorList>
            <person name="Cai H."/>
            <person name="Li Q."/>
            <person name="Fang X."/>
            <person name="Li J."/>
            <person name="Curtis N.E."/>
            <person name="Altenburger A."/>
            <person name="Shibata T."/>
            <person name="Feng M."/>
            <person name="Maeda T."/>
            <person name="Schwartz J.A."/>
            <person name="Shigenobu S."/>
            <person name="Lundholm N."/>
            <person name="Nishiyama T."/>
            <person name="Yang H."/>
            <person name="Hasebe M."/>
            <person name="Li S."/>
            <person name="Pierce S.K."/>
            <person name="Wang J."/>
        </authorList>
    </citation>
    <scope>NUCLEOTIDE SEQUENCE [LARGE SCALE GENOMIC DNA]</scope>
    <source>
        <strain evidence="6">EC2010</strain>
        <tissue evidence="6">Whole organism of an adult</tissue>
    </source>
</reference>
<evidence type="ECO:0000313" key="7">
    <source>
        <dbReference type="Proteomes" id="UP000271974"/>
    </source>
</evidence>
<evidence type="ECO:0000256" key="1">
    <source>
        <dbReference type="ARBA" id="ARBA00004613"/>
    </source>
</evidence>
<evidence type="ECO:0000256" key="3">
    <source>
        <dbReference type="ARBA" id="ARBA00022729"/>
    </source>
</evidence>
<dbReference type="PANTHER" id="PTHR22799">
    <property type="entry name" value="TETRANECTIN-RELATED"/>
    <property type="match status" value="1"/>
</dbReference>
<comment type="subcellular location">
    <subcellularLocation>
        <location evidence="1">Secreted</location>
    </subcellularLocation>
</comment>
<dbReference type="CDD" id="cd00037">
    <property type="entry name" value="CLECT"/>
    <property type="match status" value="1"/>
</dbReference>
<dbReference type="InterPro" id="IPR016186">
    <property type="entry name" value="C-type_lectin-like/link_sf"/>
</dbReference>
<gene>
    <name evidence="6" type="ORF">EGW08_015456</name>
</gene>
<keyword evidence="4" id="KW-0430">Lectin</keyword>
<dbReference type="SMART" id="SM00034">
    <property type="entry name" value="CLECT"/>
    <property type="match status" value="1"/>
</dbReference>
<dbReference type="InterPro" id="IPR051663">
    <property type="entry name" value="CLec_Tetranectin-domain"/>
</dbReference>
<proteinExistence type="predicted"/>
<dbReference type="Gene3D" id="3.10.100.10">
    <property type="entry name" value="Mannose-Binding Protein A, subunit A"/>
    <property type="match status" value="1"/>
</dbReference>
<dbReference type="InterPro" id="IPR001304">
    <property type="entry name" value="C-type_lectin-like"/>
</dbReference>
<keyword evidence="3" id="KW-0732">Signal</keyword>
<dbReference type="Proteomes" id="UP000271974">
    <property type="component" value="Unassembled WGS sequence"/>
</dbReference>
<keyword evidence="7" id="KW-1185">Reference proteome</keyword>
<evidence type="ECO:0000259" key="5">
    <source>
        <dbReference type="PROSITE" id="PS50041"/>
    </source>
</evidence>
<comment type="caution">
    <text evidence="6">The sequence shown here is derived from an EMBL/GenBank/DDBJ whole genome shotgun (WGS) entry which is preliminary data.</text>
</comment>
<dbReference type="PANTHER" id="PTHR22799:SF1">
    <property type="entry name" value="C-TYPE LECTIN DOMAIN FAMILY 11 MEMBER A"/>
    <property type="match status" value="1"/>
</dbReference>